<protein>
    <recommendedName>
        <fullName evidence="4">WAP domain-containing protein</fullName>
    </recommendedName>
</protein>
<feature type="signal peptide" evidence="1">
    <location>
        <begin position="1"/>
        <end position="19"/>
    </location>
</feature>
<feature type="chain" id="PRO_5035718175" description="WAP domain-containing protein" evidence="1">
    <location>
        <begin position="20"/>
        <end position="109"/>
    </location>
</feature>
<comment type="caution">
    <text evidence="2">The sequence shown here is derived from an EMBL/GenBank/DDBJ whole genome shotgun (WGS) entry which is preliminary data.</text>
</comment>
<keyword evidence="3" id="KW-1185">Reference proteome</keyword>
<dbReference type="AlphaFoldDB" id="A0A8S1ET43"/>
<gene>
    <name evidence="2" type="ORF">CBOVIS_LOCUS5743</name>
</gene>
<reference evidence="2 3" key="1">
    <citation type="submission" date="2020-04" db="EMBL/GenBank/DDBJ databases">
        <authorList>
            <person name="Laetsch R D."/>
            <person name="Stevens L."/>
            <person name="Kumar S."/>
            <person name="Blaxter L. M."/>
        </authorList>
    </citation>
    <scope>NUCLEOTIDE SEQUENCE [LARGE SCALE GENOMIC DNA]</scope>
</reference>
<keyword evidence="1" id="KW-0732">Signal</keyword>
<evidence type="ECO:0000313" key="3">
    <source>
        <dbReference type="Proteomes" id="UP000494206"/>
    </source>
</evidence>
<evidence type="ECO:0008006" key="4">
    <source>
        <dbReference type="Google" id="ProtNLM"/>
    </source>
</evidence>
<sequence length="109" mass="12089">MRLFVILFILFSASLIAVGEPGRASDFFSSFFGFGKKRPTTPSPRIIANSGRCSSNTNQCSAYECCNADQSCLRNRCFPRIPNCPVTRDQCGNQCCQRSEICKNGKCSR</sequence>
<organism evidence="2 3">
    <name type="scientific">Caenorhabditis bovis</name>
    <dbReference type="NCBI Taxonomy" id="2654633"/>
    <lineage>
        <taxon>Eukaryota</taxon>
        <taxon>Metazoa</taxon>
        <taxon>Ecdysozoa</taxon>
        <taxon>Nematoda</taxon>
        <taxon>Chromadorea</taxon>
        <taxon>Rhabditida</taxon>
        <taxon>Rhabditina</taxon>
        <taxon>Rhabditomorpha</taxon>
        <taxon>Rhabditoidea</taxon>
        <taxon>Rhabditidae</taxon>
        <taxon>Peloderinae</taxon>
        <taxon>Caenorhabditis</taxon>
    </lineage>
</organism>
<accession>A0A8S1ET43</accession>
<dbReference type="Proteomes" id="UP000494206">
    <property type="component" value="Unassembled WGS sequence"/>
</dbReference>
<evidence type="ECO:0000256" key="1">
    <source>
        <dbReference type="SAM" id="SignalP"/>
    </source>
</evidence>
<name>A0A8S1ET43_9PELO</name>
<dbReference type="OrthoDB" id="5832545at2759"/>
<evidence type="ECO:0000313" key="2">
    <source>
        <dbReference type="EMBL" id="CAB3403240.1"/>
    </source>
</evidence>
<dbReference type="EMBL" id="CADEPM010000003">
    <property type="protein sequence ID" value="CAB3403240.1"/>
    <property type="molecule type" value="Genomic_DNA"/>
</dbReference>
<proteinExistence type="predicted"/>